<dbReference type="InterPro" id="IPR001584">
    <property type="entry name" value="Integrase_cat-core"/>
</dbReference>
<accession>A0A2P2I717</accession>
<organism evidence="2">
    <name type="scientific">Hirondellea gigas</name>
    <dbReference type="NCBI Taxonomy" id="1518452"/>
    <lineage>
        <taxon>Eukaryota</taxon>
        <taxon>Metazoa</taxon>
        <taxon>Ecdysozoa</taxon>
        <taxon>Arthropoda</taxon>
        <taxon>Crustacea</taxon>
        <taxon>Multicrustacea</taxon>
        <taxon>Malacostraca</taxon>
        <taxon>Eumalacostraca</taxon>
        <taxon>Peracarida</taxon>
        <taxon>Amphipoda</taxon>
        <taxon>Amphilochidea</taxon>
        <taxon>Lysianassida</taxon>
        <taxon>Lysianassidira</taxon>
        <taxon>Lysianassoidea</taxon>
        <taxon>Lysianassidae</taxon>
        <taxon>Hirondellea</taxon>
    </lineage>
</organism>
<dbReference type="Pfam" id="PF00665">
    <property type="entry name" value="rve"/>
    <property type="match status" value="1"/>
</dbReference>
<dbReference type="PROSITE" id="PS50994">
    <property type="entry name" value="INTEGRASE"/>
    <property type="match status" value="1"/>
</dbReference>
<feature type="domain" description="Integrase catalytic" evidence="1">
    <location>
        <begin position="35"/>
        <end position="195"/>
    </location>
</feature>
<proteinExistence type="evidence at transcript level"/>
<dbReference type="PANTHER" id="PTHR46889">
    <property type="entry name" value="TRANSPOSASE INSF FOR INSERTION SEQUENCE IS3B-RELATED"/>
    <property type="match status" value="1"/>
</dbReference>
<dbReference type="InterPro" id="IPR036397">
    <property type="entry name" value="RNaseH_sf"/>
</dbReference>
<dbReference type="InterPro" id="IPR048020">
    <property type="entry name" value="Transpos_IS3"/>
</dbReference>
<dbReference type="NCBIfam" id="NF033516">
    <property type="entry name" value="transpos_IS3"/>
    <property type="match status" value="1"/>
</dbReference>
<dbReference type="GO" id="GO:0015074">
    <property type="term" value="P:DNA integration"/>
    <property type="evidence" value="ECO:0007669"/>
    <property type="project" value="InterPro"/>
</dbReference>
<sequence>MRLMKEMGIQGVVPKKNLSMPKAGDQKFKYLLRELQINKVNQVWSTDITYINTPYGHVYLSAIIDVHSRYIVAWRLSNSLSKAFCIDTLEEALKVGKPEILNTDQGSQYTSKEYSSKVLDSGITLSMDGKGRCLDNVWIERFWRTIKYSEIFLNEYQNLRELYDGIKRYINFYNNDRGHSYLNYETPAKIYFDDSKIA</sequence>
<dbReference type="Pfam" id="PF13333">
    <property type="entry name" value="rve_2"/>
    <property type="match status" value="1"/>
</dbReference>
<dbReference type="AlphaFoldDB" id="A0A2P2I717"/>
<protein>
    <submittedName>
        <fullName evidence="2">Integrase</fullName>
    </submittedName>
</protein>
<evidence type="ECO:0000259" key="1">
    <source>
        <dbReference type="PROSITE" id="PS50994"/>
    </source>
</evidence>
<dbReference type="InterPro" id="IPR050900">
    <property type="entry name" value="Transposase_IS3/IS150/IS904"/>
</dbReference>
<dbReference type="GO" id="GO:0003676">
    <property type="term" value="F:nucleic acid binding"/>
    <property type="evidence" value="ECO:0007669"/>
    <property type="project" value="InterPro"/>
</dbReference>
<name>A0A2P2I717_9CRUS</name>
<dbReference type="InterPro" id="IPR012337">
    <property type="entry name" value="RNaseH-like_sf"/>
</dbReference>
<dbReference type="Gene3D" id="3.30.420.10">
    <property type="entry name" value="Ribonuclease H-like superfamily/Ribonuclease H"/>
    <property type="match status" value="1"/>
</dbReference>
<evidence type="ECO:0000313" key="2">
    <source>
        <dbReference type="EMBL" id="LAB69801.1"/>
    </source>
</evidence>
<dbReference type="PANTHER" id="PTHR46889:SF4">
    <property type="entry name" value="TRANSPOSASE INSO FOR INSERTION SEQUENCE ELEMENT IS911B-RELATED"/>
    <property type="match status" value="1"/>
</dbReference>
<dbReference type="SUPFAM" id="SSF53098">
    <property type="entry name" value="Ribonuclease H-like"/>
    <property type="match status" value="1"/>
</dbReference>
<dbReference type="EMBL" id="IACF01004207">
    <property type="protein sequence ID" value="LAB69801.1"/>
    <property type="molecule type" value="mRNA"/>
</dbReference>
<reference evidence="2" key="1">
    <citation type="journal article" date="2018" name="Biosci. Biotechnol. Biochem.">
        <title>Polysaccharide hydrolase of the hadal zone amphipods Hirondellea gigas.</title>
        <authorList>
            <person name="Kobayashi H."/>
            <person name="Nagahama T."/>
            <person name="Arai W."/>
            <person name="Sasagawa Y."/>
            <person name="Umeda M."/>
            <person name="Hayashi T."/>
            <person name="Nikaido I."/>
            <person name="Watanabe H."/>
            <person name="Oguri K."/>
            <person name="Kitazato H."/>
            <person name="Fujioka K."/>
            <person name="Kido Y."/>
            <person name="Takami H."/>
        </authorList>
    </citation>
    <scope>NUCLEOTIDE SEQUENCE</scope>
    <source>
        <tissue evidence="2">Whole body</tissue>
    </source>
</reference>